<reference evidence="1 2" key="1">
    <citation type="journal article" date="2019" name="Sci. Rep.">
        <title>Orb-weaving spider Araneus ventricosus genome elucidates the spidroin gene catalogue.</title>
        <authorList>
            <person name="Kono N."/>
            <person name="Nakamura H."/>
            <person name="Ohtoshi R."/>
            <person name="Moran D.A.P."/>
            <person name="Shinohara A."/>
            <person name="Yoshida Y."/>
            <person name="Fujiwara M."/>
            <person name="Mori M."/>
            <person name="Tomita M."/>
            <person name="Arakawa K."/>
        </authorList>
    </citation>
    <scope>NUCLEOTIDE SEQUENCE [LARGE SCALE GENOMIC DNA]</scope>
</reference>
<proteinExistence type="predicted"/>
<sequence length="263" mass="30104">MLDMLNLKDKIDPIEYEKFTKDGYFTIRRTDKFWSGIRSNQTIEQTLMKRMKSSCELTRGRGITESVLTRRTLGMIHLHNISEEVEKYCDITSVTSEQHVDMRPSRIARDNEDVEKLMQWFSQHIPFPINDVLMSISSGVVGTTDVNCHLSHELGCEGISRIVGGNFGNVKFKRKEKVITLASVNNNAKIEKEKITVDPLTLFHRICVAKQSDEDLKMFFTFELSPFPLSLFNEEGMRKGAKSSLFSAFTPTKIDAVQEKIIL</sequence>
<evidence type="ECO:0000313" key="2">
    <source>
        <dbReference type="Proteomes" id="UP000499080"/>
    </source>
</evidence>
<organism evidence="1 2">
    <name type="scientific">Araneus ventricosus</name>
    <name type="common">Orbweaver spider</name>
    <name type="synonym">Epeira ventricosa</name>
    <dbReference type="NCBI Taxonomy" id="182803"/>
    <lineage>
        <taxon>Eukaryota</taxon>
        <taxon>Metazoa</taxon>
        <taxon>Ecdysozoa</taxon>
        <taxon>Arthropoda</taxon>
        <taxon>Chelicerata</taxon>
        <taxon>Arachnida</taxon>
        <taxon>Araneae</taxon>
        <taxon>Araneomorphae</taxon>
        <taxon>Entelegynae</taxon>
        <taxon>Araneoidea</taxon>
        <taxon>Araneidae</taxon>
        <taxon>Araneus</taxon>
    </lineage>
</organism>
<dbReference type="Proteomes" id="UP000499080">
    <property type="component" value="Unassembled WGS sequence"/>
</dbReference>
<dbReference type="EMBL" id="BGPR01029128">
    <property type="protein sequence ID" value="GBO00727.1"/>
    <property type="molecule type" value="Genomic_DNA"/>
</dbReference>
<gene>
    <name evidence="1" type="ORF">AVEN_253138_1</name>
</gene>
<comment type="caution">
    <text evidence="1">The sequence shown here is derived from an EMBL/GenBank/DDBJ whole genome shotgun (WGS) entry which is preliminary data.</text>
</comment>
<keyword evidence="2" id="KW-1185">Reference proteome</keyword>
<dbReference type="PANTHER" id="PTHR46704:SF1">
    <property type="entry name" value="TELOMERE LENGTH REGULATION PROTEIN TEL2 HOMOLOG"/>
    <property type="match status" value="1"/>
</dbReference>
<protein>
    <submittedName>
        <fullName evidence="1">Uncharacterized protein</fullName>
    </submittedName>
</protein>
<evidence type="ECO:0000313" key="1">
    <source>
        <dbReference type="EMBL" id="GBO00727.1"/>
    </source>
</evidence>
<dbReference type="AlphaFoldDB" id="A0A4Y2TMT5"/>
<accession>A0A4Y2TMT5</accession>
<name>A0A4Y2TMT5_ARAVE</name>
<dbReference type="OrthoDB" id="7192102at2759"/>
<dbReference type="PANTHER" id="PTHR46704">
    <property type="entry name" value="CXC DOMAIN-CONTAINING PROTEIN-RELATED"/>
    <property type="match status" value="1"/>
</dbReference>